<comment type="caution">
    <text evidence="1">The sequence shown here is derived from an EMBL/GenBank/DDBJ whole genome shotgun (WGS) entry which is preliminary data.</text>
</comment>
<dbReference type="RefSeq" id="WP_087999810.1">
    <property type="nucleotide sequence ID" value="NZ_BMHB01000001.1"/>
</dbReference>
<gene>
    <name evidence="1" type="ORF">GCM10007380_27400</name>
</gene>
<keyword evidence="2" id="KW-1185">Reference proteome</keyword>
<name>A0A8J3AKM9_9BACI</name>
<evidence type="ECO:0000313" key="1">
    <source>
        <dbReference type="EMBL" id="GGI15323.1"/>
    </source>
</evidence>
<dbReference type="PANTHER" id="PTHR36842:SF1">
    <property type="entry name" value="PROTEIN TOLB"/>
    <property type="match status" value="1"/>
</dbReference>
<reference evidence="2" key="1">
    <citation type="journal article" date="2019" name="Int. J. Syst. Evol. Microbiol.">
        <title>The Global Catalogue of Microorganisms (GCM) 10K type strain sequencing project: providing services to taxonomists for standard genome sequencing and annotation.</title>
        <authorList>
            <consortium name="The Broad Institute Genomics Platform"/>
            <consortium name="The Broad Institute Genome Sequencing Center for Infectious Disease"/>
            <person name="Wu L."/>
            <person name="Ma J."/>
        </authorList>
    </citation>
    <scope>NUCLEOTIDE SEQUENCE [LARGE SCALE GENOMIC DNA]</scope>
    <source>
        <strain evidence="2">CGMCC 1.14993</strain>
    </source>
</reference>
<dbReference type="OrthoDB" id="137129at2"/>
<dbReference type="InterPro" id="IPR011042">
    <property type="entry name" value="6-blade_b-propeller_TolB-like"/>
</dbReference>
<protein>
    <recommendedName>
        <fullName evidence="3">TolB protein</fullName>
    </recommendedName>
</protein>
<evidence type="ECO:0000313" key="2">
    <source>
        <dbReference type="Proteomes" id="UP000626244"/>
    </source>
</evidence>
<proteinExistence type="predicted"/>
<sequence length="348" mass="39081">MDIKKWYRLILIAASCSFILTSCGLQNENDNVVIEKKNKKITVLTKNEEVVTNELALEKIDRYEGIRGTDWLNEDSILIEQKNTQMPKTAMTDDGQYDYHVNLFSYDLMSKTANVISGEESGQIGATISPDKMHIFYKQSIDGTTGTGYIINLESKKKVKVTDVDKIFAFSTEGRWINNETIIFPTIDQQMYSADVNGEVTKIDSNKDVINVLKKKFGGLRVEWVIPSPNHKKFVVVRKISQTKRELLITDVSGKKTVSLAKGTQIFGSSWSPNSKTIAFSVISEDKGERGLFVIDVNTKKITQLSTDLDEISGPITWSPSGKKLLVSKVITKNNKNEFVAYVLSLKN</sequence>
<accession>A0A8J3AKM9</accession>
<organism evidence="1 2">
    <name type="scientific">Gottfriedia solisilvae</name>
    <dbReference type="NCBI Taxonomy" id="1516104"/>
    <lineage>
        <taxon>Bacteria</taxon>
        <taxon>Bacillati</taxon>
        <taxon>Bacillota</taxon>
        <taxon>Bacilli</taxon>
        <taxon>Bacillales</taxon>
        <taxon>Bacillaceae</taxon>
        <taxon>Gottfriedia</taxon>
    </lineage>
</organism>
<dbReference type="EMBL" id="BMHB01000001">
    <property type="protein sequence ID" value="GGI15323.1"/>
    <property type="molecule type" value="Genomic_DNA"/>
</dbReference>
<evidence type="ECO:0008006" key="3">
    <source>
        <dbReference type="Google" id="ProtNLM"/>
    </source>
</evidence>
<dbReference type="SUPFAM" id="SSF69304">
    <property type="entry name" value="Tricorn protease N-terminal domain"/>
    <property type="match status" value="1"/>
</dbReference>
<dbReference type="Proteomes" id="UP000626244">
    <property type="component" value="Unassembled WGS sequence"/>
</dbReference>
<dbReference type="PANTHER" id="PTHR36842">
    <property type="entry name" value="PROTEIN TOLB HOMOLOG"/>
    <property type="match status" value="1"/>
</dbReference>
<dbReference type="PROSITE" id="PS51257">
    <property type="entry name" value="PROKAR_LIPOPROTEIN"/>
    <property type="match status" value="1"/>
</dbReference>
<dbReference type="AlphaFoldDB" id="A0A8J3AKM9"/>
<dbReference type="Gene3D" id="2.120.10.30">
    <property type="entry name" value="TolB, C-terminal domain"/>
    <property type="match status" value="1"/>
</dbReference>